<comment type="caution">
    <text evidence="1">The sequence shown here is derived from an EMBL/GenBank/DDBJ whole genome shotgun (WGS) entry which is preliminary data.</text>
</comment>
<keyword evidence="2" id="KW-1185">Reference proteome</keyword>
<reference evidence="1 2" key="1">
    <citation type="journal article" date="2012" name="J. Bacteriol.">
        <title>Draft Genome Sequence of the Soil Bacterium Burkholderia terrae Strain BS001, Which Interacts with Fungal Surface Structures.</title>
        <authorList>
            <person name="Nazir R."/>
            <person name="Hansen M.A."/>
            <person name="Sorensen S."/>
            <person name="van Elsas J.D."/>
        </authorList>
    </citation>
    <scope>NUCLEOTIDE SEQUENCE [LARGE SCALE GENOMIC DNA]</scope>
    <source>
        <strain evidence="1 2">BS001</strain>
    </source>
</reference>
<evidence type="ECO:0000313" key="2">
    <source>
        <dbReference type="Proteomes" id="UP000004980"/>
    </source>
</evidence>
<accession>A0ABP2PPM8</accession>
<gene>
    <name evidence="1" type="ORF">WQE_16814</name>
</gene>
<organism evidence="1 2">
    <name type="scientific">Paraburkholderia hospita</name>
    <dbReference type="NCBI Taxonomy" id="169430"/>
    <lineage>
        <taxon>Bacteria</taxon>
        <taxon>Pseudomonadati</taxon>
        <taxon>Pseudomonadota</taxon>
        <taxon>Betaproteobacteria</taxon>
        <taxon>Burkholderiales</taxon>
        <taxon>Burkholderiaceae</taxon>
        <taxon>Paraburkholderia</taxon>
    </lineage>
</organism>
<dbReference type="EMBL" id="AKAU01000092">
    <property type="protein sequence ID" value="EIM99760.1"/>
    <property type="molecule type" value="Genomic_DNA"/>
</dbReference>
<sequence length="75" mass="8187">MRARLLDQPIQRMENAMTDAELDTVYTRLCKTMTQVGEANAPMFLARFALLAIEKIGDADASLKLIEAAGEGASE</sequence>
<proteinExistence type="predicted"/>
<dbReference type="Proteomes" id="UP000004980">
    <property type="component" value="Unassembled WGS sequence"/>
</dbReference>
<protein>
    <recommendedName>
        <fullName evidence="3">DUF2783 domain-containing protein</fullName>
    </recommendedName>
</protein>
<name>A0ABP2PPM8_9BURK</name>
<evidence type="ECO:0008006" key="3">
    <source>
        <dbReference type="Google" id="ProtNLM"/>
    </source>
</evidence>
<evidence type="ECO:0000313" key="1">
    <source>
        <dbReference type="EMBL" id="EIM99760.1"/>
    </source>
</evidence>